<accession>A0ACB9YLW6</accession>
<name>A0ACB9YLW6_9PEZI</name>
<organism evidence="1 2">
    <name type="scientific">Hypoxylon rubiginosum</name>
    <dbReference type="NCBI Taxonomy" id="110542"/>
    <lineage>
        <taxon>Eukaryota</taxon>
        <taxon>Fungi</taxon>
        <taxon>Dikarya</taxon>
        <taxon>Ascomycota</taxon>
        <taxon>Pezizomycotina</taxon>
        <taxon>Sordariomycetes</taxon>
        <taxon>Xylariomycetidae</taxon>
        <taxon>Xylariales</taxon>
        <taxon>Hypoxylaceae</taxon>
        <taxon>Hypoxylon</taxon>
    </lineage>
</organism>
<comment type="caution">
    <text evidence="1">The sequence shown here is derived from an EMBL/GenBank/DDBJ whole genome shotgun (WGS) entry which is preliminary data.</text>
</comment>
<dbReference type="EMBL" id="MU393587">
    <property type="protein sequence ID" value="KAI4860425.1"/>
    <property type="molecule type" value="Genomic_DNA"/>
</dbReference>
<gene>
    <name evidence="1" type="ORF">F4820DRAFT_109527</name>
</gene>
<evidence type="ECO:0000313" key="2">
    <source>
        <dbReference type="Proteomes" id="UP001497700"/>
    </source>
</evidence>
<keyword evidence="2" id="KW-1185">Reference proteome</keyword>
<sequence length="152" mass="16803">MLLYLGVKEKEASVSWYENFYSEAEGSDSTQSNNLGSVESFGLFEFPTRPSQPSPPSLTAAAHSVEYVSPSRKACIGLRQLRNNIIAVHGLSGAWRTTWSAPSGCVIACQQFQLVLMSDRGFELSAMTLITCLRLPYRTLSLLQEICSLEYP</sequence>
<reference evidence="1 2" key="1">
    <citation type="journal article" date="2022" name="New Phytol.">
        <title>Ecological generalism drives hyperdiversity of secondary metabolite gene clusters in xylarialean endophytes.</title>
        <authorList>
            <person name="Franco M.E.E."/>
            <person name="Wisecaver J.H."/>
            <person name="Arnold A.E."/>
            <person name="Ju Y.M."/>
            <person name="Slot J.C."/>
            <person name="Ahrendt S."/>
            <person name="Moore L.P."/>
            <person name="Eastman K.E."/>
            <person name="Scott K."/>
            <person name="Konkel Z."/>
            <person name="Mondo S.J."/>
            <person name="Kuo A."/>
            <person name="Hayes R.D."/>
            <person name="Haridas S."/>
            <person name="Andreopoulos B."/>
            <person name="Riley R."/>
            <person name="LaButti K."/>
            <person name="Pangilinan J."/>
            <person name="Lipzen A."/>
            <person name="Amirebrahimi M."/>
            <person name="Yan J."/>
            <person name="Adam C."/>
            <person name="Keymanesh K."/>
            <person name="Ng V."/>
            <person name="Louie K."/>
            <person name="Northen T."/>
            <person name="Drula E."/>
            <person name="Henrissat B."/>
            <person name="Hsieh H.M."/>
            <person name="Youens-Clark K."/>
            <person name="Lutzoni F."/>
            <person name="Miadlikowska J."/>
            <person name="Eastwood D.C."/>
            <person name="Hamelin R.C."/>
            <person name="Grigoriev I.V."/>
            <person name="U'Ren J.M."/>
        </authorList>
    </citation>
    <scope>NUCLEOTIDE SEQUENCE [LARGE SCALE GENOMIC DNA]</scope>
    <source>
        <strain evidence="1 2">CBS 119005</strain>
    </source>
</reference>
<evidence type="ECO:0000313" key="1">
    <source>
        <dbReference type="EMBL" id="KAI4860425.1"/>
    </source>
</evidence>
<dbReference type="Proteomes" id="UP001497700">
    <property type="component" value="Unassembled WGS sequence"/>
</dbReference>
<protein>
    <submittedName>
        <fullName evidence="1">Uncharacterized protein</fullName>
    </submittedName>
</protein>
<proteinExistence type="predicted"/>